<dbReference type="AlphaFoldDB" id="V9EV37"/>
<dbReference type="eggNOG" id="KOG2980">
    <property type="taxonomic scope" value="Eukaryota"/>
</dbReference>
<feature type="transmembrane region" description="Helical" evidence="5">
    <location>
        <begin position="240"/>
        <end position="261"/>
    </location>
</feature>
<reference evidence="7 8" key="1">
    <citation type="submission" date="2013-11" db="EMBL/GenBank/DDBJ databases">
        <title>The Genome Sequence of Phytophthora parasitica P1569.</title>
        <authorList>
            <consortium name="The Broad Institute Genomics Platform"/>
            <person name="Russ C."/>
            <person name="Tyler B."/>
            <person name="Panabieres F."/>
            <person name="Shan W."/>
            <person name="Tripathy S."/>
            <person name="Grunwald N."/>
            <person name="Machado M."/>
            <person name="Johnson C.S."/>
            <person name="Arredondo F."/>
            <person name="Hong C."/>
            <person name="Coffey M."/>
            <person name="Young S.K."/>
            <person name="Zeng Q."/>
            <person name="Gargeya S."/>
            <person name="Fitzgerald M."/>
            <person name="Abouelleil A."/>
            <person name="Alvarado L."/>
            <person name="Chapman S.B."/>
            <person name="Gainer-Dewar J."/>
            <person name="Goldberg J."/>
            <person name="Griggs A."/>
            <person name="Gujja S."/>
            <person name="Hansen M."/>
            <person name="Howarth C."/>
            <person name="Imamovic A."/>
            <person name="Ireland A."/>
            <person name="Larimer J."/>
            <person name="McCowan C."/>
            <person name="Murphy C."/>
            <person name="Pearson M."/>
            <person name="Poon T.W."/>
            <person name="Priest M."/>
            <person name="Roberts A."/>
            <person name="Saif S."/>
            <person name="Shea T."/>
            <person name="Sykes S."/>
            <person name="Wortman J."/>
            <person name="Nusbaum C."/>
            <person name="Birren B."/>
        </authorList>
    </citation>
    <scope>NUCLEOTIDE SEQUENCE [LARGE SCALE GENOMIC DNA]</scope>
    <source>
        <strain evidence="7 8">P1569</strain>
    </source>
</reference>
<keyword evidence="4 5" id="KW-0472">Membrane</keyword>
<evidence type="ECO:0000256" key="1">
    <source>
        <dbReference type="ARBA" id="ARBA00004141"/>
    </source>
</evidence>
<dbReference type="PANTHER" id="PTHR43731:SF34">
    <property type="entry name" value="PEPTIDASE S54 RHOMBOID DOMAIN-CONTAINING PROTEIN"/>
    <property type="match status" value="1"/>
</dbReference>
<dbReference type="SUPFAM" id="SSF144091">
    <property type="entry name" value="Rhomboid-like"/>
    <property type="match status" value="2"/>
</dbReference>
<evidence type="ECO:0000259" key="6">
    <source>
        <dbReference type="Pfam" id="PF01694"/>
    </source>
</evidence>
<keyword evidence="3 5" id="KW-1133">Transmembrane helix</keyword>
<dbReference type="Proteomes" id="UP000018721">
    <property type="component" value="Unassembled WGS sequence"/>
</dbReference>
<keyword evidence="8" id="KW-1185">Reference proteome</keyword>
<dbReference type="Pfam" id="PF01694">
    <property type="entry name" value="Rhomboid"/>
    <property type="match status" value="1"/>
</dbReference>
<dbReference type="PANTHER" id="PTHR43731">
    <property type="entry name" value="RHOMBOID PROTEASE"/>
    <property type="match status" value="1"/>
</dbReference>
<dbReference type="InterPro" id="IPR050925">
    <property type="entry name" value="Rhomboid_protease_S54"/>
</dbReference>
<comment type="subcellular location">
    <subcellularLocation>
        <location evidence="1">Membrane</location>
        <topology evidence="1">Multi-pass membrane protein</topology>
    </subcellularLocation>
</comment>
<gene>
    <name evidence="7" type="ORF">F443_11855</name>
</gene>
<dbReference type="GO" id="GO:0016020">
    <property type="term" value="C:membrane"/>
    <property type="evidence" value="ECO:0007669"/>
    <property type="project" value="UniProtKB-SubCell"/>
</dbReference>
<dbReference type="Gene3D" id="1.20.1540.10">
    <property type="entry name" value="Rhomboid-like"/>
    <property type="match status" value="1"/>
</dbReference>
<accession>V9EV37</accession>
<organism evidence="7 8">
    <name type="scientific">Phytophthora nicotianae P1569</name>
    <dbReference type="NCBI Taxonomy" id="1317065"/>
    <lineage>
        <taxon>Eukaryota</taxon>
        <taxon>Sar</taxon>
        <taxon>Stramenopiles</taxon>
        <taxon>Oomycota</taxon>
        <taxon>Peronosporomycetes</taxon>
        <taxon>Peronosporales</taxon>
        <taxon>Peronosporaceae</taxon>
        <taxon>Phytophthora</taxon>
    </lineage>
</organism>
<evidence type="ECO:0000256" key="2">
    <source>
        <dbReference type="ARBA" id="ARBA00022692"/>
    </source>
</evidence>
<comment type="caution">
    <text evidence="7">The sequence shown here is derived from an EMBL/GenBank/DDBJ whole genome shotgun (WGS) entry which is preliminary data.</text>
</comment>
<dbReference type="EMBL" id="ANIZ01002021">
    <property type="protein sequence ID" value="ETI43145.1"/>
    <property type="molecule type" value="Genomic_DNA"/>
</dbReference>
<feature type="transmembrane region" description="Helical" evidence="5">
    <location>
        <begin position="281"/>
        <end position="308"/>
    </location>
</feature>
<dbReference type="GO" id="GO:0004252">
    <property type="term" value="F:serine-type endopeptidase activity"/>
    <property type="evidence" value="ECO:0007669"/>
    <property type="project" value="InterPro"/>
</dbReference>
<evidence type="ECO:0000256" key="3">
    <source>
        <dbReference type="ARBA" id="ARBA00022989"/>
    </source>
</evidence>
<dbReference type="OrthoDB" id="418595at2759"/>
<evidence type="ECO:0000313" key="7">
    <source>
        <dbReference type="EMBL" id="ETI43145.1"/>
    </source>
</evidence>
<evidence type="ECO:0000256" key="4">
    <source>
        <dbReference type="ARBA" id="ARBA00023136"/>
    </source>
</evidence>
<proteinExistence type="predicted"/>
<protein>
    <recommendedName>
        <fullName evidence="6">Peptidase S54 rhomboid domain-containing protein</fullName>
    </recommendedName>
</protein>
<evidence type="ECO:0000313" key="8">
    <source>
        <dbReference type="Proteomes" id="UP000018721"/>
    </source>
</evidence>
<name>V9EV37_PHYNI</name>
<dbReference type="InterPro" id="IPR035952">
    <property type="entry name" value="Rhomboid-like_sf"/>
</dbReference>
<dbReference type="InterPro" id="IPR022764">
    <property type="entry name" value="Peptidase_S54_rhomboid_dom"/>
</dbReference>
<feature type="domain" description="Peptidase S54 rhomboid" evidence="6">
    <location>
        <begin position="237"/>
        <end position="361"/>
    </location>
</feature>
<evidence type="ECO:0000256" key="5">
    <source>
        <dbReference type="SAM" id="Phobius"/>
    </source>
</evidence>
<sequence length="368" mass="40830">MIRAAGGLRSARTSFRNDILLRSSHANTLARRGNELRTVARQQQHRTLLLNRASCHDRVLTASLGLVSGGIIVTSVVNKQEQGINLEEAIKNLYGDANELFYRGNGRQFDEPWYEDTNKKVVAALIAANTLVFGLWRVSFRNARLHQFMWRHFASSYNAVVHGKRFHTLLTSAFSHITFPHFGINMFMLWEFGPHILAPSNNNSGAWYNRAVANSRFAGYVRENYNSLRRRLELLSVEKFMALYFTSAMTSSALSALVSKLRGNGGGKRLNLSKCGVENGLLIIVCVVFSIGASGAVSAVFTVSCLLFPDQRLLLYGIFDMTSAQMLELYTALNIVGAAYQRNLRVDCVGHLGGQGAGFAFHQVPSSN</sequence>
<keyword evidence="2 5" id="KW-0812">Transmembrane</keyword>